<comment type="caution">
    <text evidence="1">The sequence shown here is derived from an EMBL/GenBank/DDBJ whole genome shotgun (WGS) entry which is preliminary data.</text>
</comment>
<organism evidence="1 2">
    <name type="scientific">Halocaridina rubra</name>
    <name type="common">Hawaiian red shrimp</name>
    <dbReference type="NCBI Taxonomy" id="373956"/>
    <lineage>
        <taxon>Eukaryota</taxon>
        <taxon>Metazoa</taxon>
        <taxon>Ecdysozoa</taxon>
        <taxon>Arthropoda</taxon>
        <taxon>Crustacea</taxon>
        <taxon>Multicrustacea</taxon>
        <taxon>Malacostraca</taxon>
        <taxon>Eumalacostraca</taxon>
        <taxon>Eucarida</taxon>
        <taxon>Decapoda</taxon>
        <taxon>Pleocyemata</taxon>
        <taxon>Caridea</taxon>
        <taxon>Atyoidea</taxon>
        <taxon>Atyidae</taxon>
        <taxon>Halocaridina</taxon>
    </lineage>
</organism>
<proteinExistence type="predicted"/>
<keyword evidence="2" id="KW-1185">Reference proteome</keyword>
<dbReference type="SUPFAM" id="SSF50891">
    <property type="entry name" value="Cyclophilin-like"/>
    <property type="match status" value="1"/>
</dbReference>
<dbReference type="EMBL" id="JAXCGZ010003907">
    <property type="protein sequence ID" value="KAK7082711.1"/>
    <property type="molecule type" value="Genomic_DNA"/>
</dbReference>
<dbReference type="InterPro" id="IPR029000">
    <property type="entry name" value="Cyclophilin-like_dom_sf"/>
</dbReference>
<dbReference type="Gene3D" id="2.40.100.10">
    <property type="entry name" value="Cyclophilin-like"/>
    <property type="match status" value="1"/>
</dbReference>
<dbReference type="AlphaFoldDB" id="A0AAN8XEJ9"/>
<dbReference type="Proteomes" id="UP001381693">
    <property type="component" value="Unassembled WGS sequence"/>
</dbReference>
<protein>
    <submittedName>
        <fullName evidence="1">Uncharacterized protein</fullName>
    </submittedName>
</protein>
<reference evidence="1 2" key="1">
    <citation type="submission" date="2023-11" db="EMBL/GenBank/DDBJ databases">
        <title>Halocaridina rubra genome assembly.</title>
        <authorList>
            <person name="Smith C."/>
        </authorList>
    </citation>
    <scope>NUCLEOTIDE SEQUENCE [LARGE SCALE GENOMIC DNA]</scope>
    <source>
        <strain evidence="1">EP-1</strain>
        <tissue evidence="1">Whole</tissue>
    </source>
</reference>
<accession>A0AAN8XEJ9</accession>
<sequence length="232" mass="25603">MPLMKSLMEDGRLSAVQNIQGKTRYSKLAMKTSQTLVLNHFTDQQHSREAYVVEHQNIMRLATPSPKQTFITFSDKMNGNILGTITIRLINASRRAKNFYLMCTGETGISYVNTNVLTVMNMNCPSASVRLGDYEHNDMTGGKALITGAGTERGGILEQPWKSGTVTGDWLNWSDAVASQFEICLGDKPDEVVNTTFGVVQDGLEDLTEALRNHSDVRNIIISECGVVLTPL</sequence>
<evidence type="ECO:0000313" key="1">
    <source>
        <dbReference type="EMBL" id="KAK7082711.1"/>
    </source>
</evidence>
<evidence type="ECO:0000313" key="2">
    <source>
        <dbReference type="Proteomes" id="UP001381693"/>
    </source>
</evidence>
<name>A0AAN8XEJ9_HALRR</name>
<gene>
    <name evidence="1" type="ORF">SK128_014261</name>
</gene>